<dbReference type="Gramene" id="Jr16_11090_p1">
    <property type="protein sequence ID" value="cds.Jr16_11090_p1"/>
    <property type="gene ID" value="Jr16_11090"/>
</dbReference>
<dbReference type="CDD" id="cd00590">
    <property type="entry name" value="RRM_SF"/>
    <property type="match status" value="1"/>
</dbReference>
<dbReference type="AlphaFoldDB" id="A0A2I4EIA9"/>
<feature type="compositionally biased region" description="Polar residues" evidence="1">
    <location>
        <begin position="174"/>
        <end position="185"/>
    </location>
</feature>
<feature type="region of interest" description="Disordered" evidence="1">
    <location>
        <begin position="167"/>
        <end position="186"/>
    </location>
</feature>
<dbReference type="Gene3D" id="3.30.70.330">
    <property type="match status" value="1"/>
</dbReference>
<dbReference type="GO" id="GO:0003729">
    <property type="term" value="F:mRNA binding"/>
    <property type="evidence" value="ECO:0000318"/>
    <property type="project" value="GO_Central"/>
</dbReference>
<gene>
    <name evidence="3" type="primary">LOC108989829</name>
</gene>
<dbReference type="GO" id="GO:0000381">
    <property type="term" value="P:regulation of alternative mRNA splicing, via spliceosome"/>
    <property type="evidence" value="ECO:0000318"/>
    <property type="project" value="GO_Central"/>
</dbReference>
<dbReference type="Proteomes" id="UP000235220">
    <property type="component" value="Chromosome 16"/>
</dbReference>
<evidence type="ECO:0000256" key="1">
    <source>
        <dbReference type="SAM" id="MobiDB-lite"/>
    </source>
</evidence>
<dbReference type="PROSITE" id="PS50102">
    <property type="entry name" value="RRM"/>
    <property type="match status" value="1"/>
</dbReference>
<dbReference type="GO" id="GO:0016607">
    <property type="term" value="C:nuclear speck"/>
    <property type="evidence" value="ECO:0000318"/>
    <property type="project" value="GO_Central"/>
</dbReference>
<dbReference type="InterPro" id="IPR012677">
    <property type="entry name" value="Nucleotide-bd_a/b_plait_sf"/>
</dbReference>
<protein>
    <submittedName>
        <fullName evidence="3">Uncharacterized protein At1g27050-like</fullName>
    </submittedName>
</protein>
<dbReference type="GeneID" id="108989829"/>
<proteinExistence type="predicted"/>
<organism evidence="2 3">
    <name type="scientific">Juglans regia</name>
    <name type="common">English walnut</name>
    <dbReference type="NCBI Taxonomy" id="51240"/>
    <lineage>
        <taxon>Eukaryota</taxon>
        <taxon>Viridiplantae</taxon>
        <taxon>Streptophyta</taxon>
        <taxon>Embryophyta</taxon>
        <taxon>Tracheophyta</taxon>
        <taxon>Spermatophyta</taxon>
        <taxon>Magnoliopsida</taxon>
        <taxon>eudicotyledons</taxon>
        <taxon>Gunneridae</taxon>
        <taxon>Pentapetalae</taxon>
        <taxon>rosids</taxon>
        <taxon>fabids</taxon>
        <taxon>Fagales</taxon>
        <taxon>Juglandaceae</taxon>
        <taxon>Juglans</taxon>
    </lineage>
</organism>
<dbReference type="Pfam" id="PF00076">
    <property type="entry name" value="RRM_1"/>
    <property type="match status" value="1"/>
</dbReference>
<dbReference type="KEGG" id="jre:108989829"/>
<dbReference type="OrthoDB" id="1908804at2759"/>
<sequence>MGRNRKRDKPHLSRHVPTSSLAKRLRPMPHHPRQEEEEDVVDKPIAKPAPAPPLVVMGLPTDCSVLDVKSRFEIYGSISRIRIDGDGSAHVMYRAKDSAQDAFAAAQDPSLGISFDSKKVQVIWATDPLAQWRQGVGLGGNKDNGSSSSKLLRAEVPLRRHGRGNKLASAIVSPRSSNDGPSSVSEVPFRGREIVAYDDIL</sequence>
<dbReference type="SMART" id="SM00360">
    <property type="entry name" value="RRM"/>
    <property type="match status" value="1"/>
</dbReference>
<dbReference type="SUPFAM" id="SSF54928">
    <property type="entry name" value="RNA-binding domain, RBD"/>
    <property type="match status" value="1"/>
</dbReference>
<evidence type="ECO:0000313" key="3">
    <source>
        <dbReference type="RefSeq" id="XP_018819129.1"/>
    </source>
</evidence>
<dbReference type="STRING" id="51240.A0A2I4EIA9"/>
<evidence type="ECO:0000313" key="2">
    <source>
        <dbReference type="Proteomes" id="UP000235220"/>
    </source>
</evidence>
<accession>A0A2I4EIA9</accession>
<dbReference type="RefSeq" id="XP_018819129.1">
    <property type="nucleotide sequence ID" value="XM_018963584.2"/>
</dbReference>
<feature type="compositionally biased region" description="Basic residues" evidence="1">
    <location>
        <begin position="1"/>
        <end position="14"/>
    </location>
</feature>
<name>A0A2I4EIA9_JUGRE</name>
<dbReference type="InterPro" id="IPR000504">
    <property type="entry name" value="RRM_dom"/>
</dbReference>
<feature type="region of interest" description="Disordered" evidence="1">
    <location>
        <begin position="1"/>
        <end position="46"/>
    </location>
</feature>
<reference evidence="3" key="1">
    <citation type="submission" date="2025-08" db="UniProtKB">
        <authorList>
            <consortium name="RefSeq"/>
        </authorList>
    </citation>
    <scope>IDENTIFICATION</scope>
    <source>
        <tissue evidence="3">Leaves</tissue>
    </source>
</reference>
<dbReference type="InterPro" id="IPR035979">
    <property type="entry name" value="RBD_domain_sf"/>
</dbReference>
<dbReference type="FunCoup" id="A0A2I4EIA9">
    <property type="interactions" value="722"/>
</dbReference>
<keyword evidence="2" id="KW-1185">Reference proteome</keyword>